<evidence type="ECO:0000256" key="1">
    <source>
        <dbReference type="ARBA" id="ARBA00008455"/>
    </source>
</evidence>
<dbReference type="InterPro" id="IPR000668">
    <property type="entry name" value="Peptidase_C1A_C"/>
</dbReference>
<sequence length="351" mass="38205">QRSVLILALVAVVSGNHVLDELRDRVISPEAEQLTGQALVDYVNANQQLFKTKLNSRFAGMSEERKKKMVNGIAAPIADLAAELDREGRVTHDANIDIPESFDARTAWHQCSTIGLIRDQSVCGACWAFIVSEVISDRICIASGGSKQYNISAADLISCCEYCGAACGGGLPLPALKYWVAQGLVTGSNYEDQLGCMPYPFPPCEHHNNNTGYPQCTSMPHGEAAECSKTCQPGYSLTYAQDKHYGKSAYGINKRVRDIQIEIMKNGPVAAAFDVYEDFLQYSGGVYFHLAGDYAGGHGVKVIGWGVDGTTPYWLAVNSWNEDWGENGLFRIIRGIDNCGFELAMVAGLPK</sequence>
<protein>
    <recommendedName>
        <fullName evidence="9">Peptidase C1A papain C-terminal domain-containing protein</fullName>
    </recommendedName>
</protein>
<keyword evidence="5" id="KW-0788">Thiol protease</keyword>
<evidence type="ECO:0000256" key="2">
    <source>
        <dbReference type="ARBA" id="ARBA00022670"/>
    </source>
</evidence>
<dbReference type="GO" id="GO:0008234">
    <property type="term" value="F:cysteine-type peptidase activity"/>
    <property type="evidence" value="ECO:0007669"/>
    <property type="project" value="UniProtKB-KW"/>
</dbReference>
<dbReference type="PROSITE" id="PS00639">
    <property type="entry name" value="THIOL_PROTEASE_HIS"/>
    <property type="match status" value="1"/>
</dbReference>
<keyword evidence="6" id="KW-0865">Zymogen</keyword>
<comment type="similarity">
    <text evidence="1">Belongs to the peptidase C1 family.</text>
</comment>
<dbReference type="PRINTS" id="PR00705">
    <property type="entry name" value="PAPAIN"/>
</dbReference>
<organism evidence="10 11">
    <name type="scientific">Pristionchus mayeri</name>
    <dbReference type="NCBI Taxonomy" id="1317129"/>
    <lineage>
        <taxon>Eukaryota</taxon>
        <taxon>Metazoa</taxon>
        <taxon>Ecdysozoa</taxon>
        <taxon>Nematoda</taxon>
        <taxon>Chromadorea</taxon>
        <taxon>Rhabditida</taxon>
        <taxon>Rhabditina</taxon>
        <taxon>Diplogasteromorpha</taxon>
        <taxon>Diplogasteroidea</taxon>
        <taxon>Neodiplogasteridae</taxon>
        <taxon>Pristionchus</taxon>
    </lineage>
</organism>
<dbReference type="PANTHER" id="PTHR12411">
    <property type="entry name" value="CYSTEINE PROTEASE FAMILY C1-RELATED"/>
    <property type="match status" value="1"/>
</dbReference>
<dbReference type="InterPro" id="IPR025660">
    <property type="entry name" value="Pept_his_AS"/>
</dbReference>
<evidence type="ECO:0000256" key="3">
    <source>
        <dbReference type="ARBA" id="ARBA00022729"/>
    </source>
</evidence>
<keyword evidence="11" id="KW-1185">Reference proteome</keyword>
<proteinExistence type="inferred from homology"/>
<feature type="non-terminal residue" evidence="10">
    <location>
        <position position="1"/>
    </location>
</feature>
<keyword evidence="3 8" id="KW-0732">Signal</keyword>
<comment type="caution">
    <text evidence="10">The sequence shown here is derived from an EMBL/GenBank/DDBJ whole genome shotgun (WGS) entry which is preliminary data.</text>
</comment>
<dbReference type="GO" id="GO:0006508">
    <property type="term" value="P:proteolysis"/>
    <property type="evidence" value="ECO:0007669"/>
    <property type="project" value="UniProtKB-KW"/>
</dbReference>
<evidence type="ECO:0000256" key="7">
    <source>
        <dbReference type="ARBA" id="ARBA00023157"/>
    </source>
</evidence>
<dbReference type="FunFam" id="3.90.70.10:FF:000031">
    <property type="entry name" value="Cathepsin B"/>
    <property type="match status" value="1"/>
</dbReference>
<evidence type="ECO:0000256" key="6">
    <source>
        <dbReference type="ARBA" id="ARBA00023145"/>
    </source>
</evidence>
<feature type="domain" description="Peptidase C1A papain C-terminal" evidence="9">
    <location>
        <begin position="98"/>
        <end position="349"/>
    </location>
</feature>
<dbReference type="Gene3D" id="3.90.70.10">
    <property type="entry name" value="Cysteine proteinases"/>
    <property type="match status" value="1"/>
</dbReference>
<evidence type="ECO:0000313" key="11">
    <source>
        <dbReference type="Proteomes" id="UP001328107"/>
    </source>
</evidence>
<dbReference type="Proteomes" id="UP001328107">
    <property type="component" value="Unassembled WGS sequence"/>
</dbReference>
<dbReference type="SUPFAM" id="SSF54001">
    <property type="entry name" value="Cysteine proteinases"/>
    <property type="match status" value="1"/>
</dbReference>
<accession>A0AAN5IG20</accession>
<dbReference type="InterPro" id="IPR013128">
    <property type="entry name" value="Peptidase_C1A"/>
</dbReference>
<evidence type="ECO:0000256" key="5">
    <source>
        <dbReference type="ARBA" id="ARBA00022807"/>
    </source>
</evidence>
<dbReference type="Pfam" id="PF00112">
    <property type="entry name" value="Peptidase_C1"/>
    <property type="match status" value="1"/>
</dbReference>
<dbReference type="AlphaFoldDB" id="A0AAN5IG20"/>
<evidence type="ECO:0000256" key="4">
    <source>
        <dbReference type="ARBA" id="ARBA00022801"/>
    </source>
</evidence>
<evidence type="ECO:0000259" key="9">
    <source>
        <dbReference type="SMART" id="SM00645"/>
    </source>
</evidence>
<keyword evidence="2" id="KW-0645">Protease</keyword>
<evidence type="ECO:0000256" key="8">
    <source>
        <dbReference type="SAM" id="SignalP"/>
    </source>
</evidence>
<gene>
    <name evidence="10" type="ORF">PMAYCL1PPCAC_33165</name>
</gene>
<keyword evidence="4" id="KW-0378">Hydrolase</keyword>
<evidence type="ECO:0000313" key="10">
    <source>
        <dbReference type="EMBL" id="GMR62970.1"/>
    </source>
</evidence>
<feature type="chain" id="PRO_5042979736" description="Peptidase C1A papain C-terminal domain-containing protein" evidence="8">
    <location>
        <begin position="16"/>
        <end position="351"/>
    </location>
</feature>
<keyword evidence="7" id="KW-1015">Disulfide bond</keyword>
<dbReference type="SMART" id="SM00645">
    <property type="entry name" value="Pept_C1"/>
    <property type="match status" value="1"/>
</dbReference>
<dbReference type="InterPro" id="IPR038765">
    <property type="entry name" value="Papain-like_cys_pep_sf"/>
</dbReference>
<reference evidence="11" key="1">
    <citation type="submission" date="2022-10" db="EMBL/GenBank/DDBJ databases">
        <title>Genome assembly of Pristionchus species.</title>
        <authorList>
            <person name="Yoshida K."/>
            <person name="Sommer R.J."/>
        </authorList>
    </citation>
    <scope>NUCLEOTIDE SEQUENCE [LARGE SCALE GENOMIC DNA]</scope>
    <source>
        <strain evidence="11">RS5460</strain>
    </source>
</reference>
<feature type="signal peptide" evidence="8">
    <location>
        <begin position="1"/>
        <end position="15"/>
    </location>
</feature>
<name>A0AAN5IG20_9BILA</name>
<dbReference type="EMBL" id="BTRK01000006">
    <property type="protein sequence ID" value="GMR62970.1"/>
    <property type="molecule type" value="Genomic_DNA"/>
</dbReference>
<dbReference type="CDD" id="cd02620">
    <property type="entry name" value="Peptidase_C1A_CathepsinB"/>
    <property type="match status" value="1"/>
</dbReference>